<reference evidence="5 6" key="1">
    <citation type="submission" date="2018-10" db="EMBL/GenBank/DDBJ databases">
        <authorList>
            <person name="Ekblom R."/>
            <person name="Jareborg N."/>
        </authorList>
    </citation>
    <scope>NUCLEOTIDE SEQUENCE [LARGE SCALE GENOMIC DNA]</scope>
    <source>
        <tissue evidence="5">Muscle</tissue>
    </source>
</reference>
<keyword evidence="2" id="KW-0325">Glycoprotein</keyword>
<dbReference type="InterPro" id="IPR050831">
    <property type="entry name" value="CEA_cell_adhesion"/>
</dbReference>
<keyword evidence="1 4" id="KW-0732">Signal</keyword>
<dbReference type="GO" id="GO:1990782">
    <property type="term" value="F:protein tyrosine kinase binding"/>
    <property type="evidence" value="ECO:0007669"/>
    <property type="project" value="TreeGrafter"/>
</dbReference>
<dbReference type="SUPFAM" id="SSF48726">
    <property type="entry name" value="Immunoglobulin"/>
    <property type="match status" value="1"/>
</dbReference>
<dbReference type="EMBL" id="CYRY02008910">
    <property type="protein sequence ID" value="VCW77511.1"/>
    <property type="molecule type" value="Genomic_DNA"/>
</dbReference>
<dbReference type="GO" id="GO:0007165">
    <property type="term" value="P:signal transduction"/>
    <property type="evidence" value="ECO:0007669"/>
    <property type="project" value="TreeGrafter"/>
</dbReference>
<evidence type="ECO:0000313" key="6">
    <source>
        <dbReference type="Proteomes" id="UP000269945"/>
    </source>
</evidence>
<dbReference type="InterPro" id="IPR036179">
    <property type="entry name" value="Ig-like_dom_sf"/>
</dbReference>
<evidence type="ECO:0000256" key="2">
    <source>
        <dbReference type="ARBA" id="ARBA00023180"/>
    </source>
</evidence>
<accession>A0A9X9LNF0</accession>
<dbReference type="Proteomes" id="UP000269945">
    <property type="component" value="Unassembled WGS sequence"/>
</dbReference>
<name>A0A9X9LNF0_GULGU</name>
<dbReference type="InterPro" id="IPR013783">
    <property type="entry name" value="Ig-like_fold"/>
</dbReference>
<dbReference type="PANTHER" id="PTHR44427:SF1">
    <property type="entry name" value="CARCINOEMBRYONIC ANTIGEN-RELATED CELL ADHESION MOLECULE 1"/>
    <property type="match status" value="1"/>
</dbReference>
<dbReference type="GO" id="GO:0009986">
    <property type="term" value="C:cell surface"/>
    <property type="evidence" value="ECO:0007669"/>
    <property type="project" value="TreeGrafter"/>
</dbReference>
<dbReference type="Gene3D" id="2.60.40.10">
    <property type="entry name" value="Immunoglobulins"/>
    <property type="match status" value="1"/>
</dbReference>
<evidence type="ECO:0000256" key="3">
    <source>
        <dbReference type="ARBA" id="ARBA00023319"/>
    </source>
</evidence>
<dbReference type="GO" id="GO:0005886">
    <property type="term" value="C:plasma membrane"/>
    <property type="evidence" value="ECO:0007669"/>
    <property type="project" value="TreeGrafter"/>
</dbReference>
<feature type="signal peptide" evidence="4">
    <location>
        <begin position="1"/>
        <end position="34"/>
    </location>
</feature>
<sequence>MEPTSTPPRGGRVPWLDLLLAVSLLTFWNPPTTAQVTVESVPPSAAEGKDVRLQVHNLPGDTARLDWFKGATGEVIRRIVSYIV</sequence>
<protein>
    <submittedName>
        <fullName evidence="5">Uncharacterized protein</fullName>
    </submittedName>
</protein>
<evidence type="ECO:0000313" key="5">
    <source>
        <dbReference type="EMBL" id="VCW77511.1"/>
    </source>
</evidence>
<evidence type="ECO:0000256" key="1">
    <source>
        <dbReference type="ARBA" id="ARBA00022729"/>
    </source>
</evidence>
<evidence type="ECO:0000256" key="4">
    <source>
        <dbReference type="SAM" id="SignalP"/>
    </source>
</evidence>
<keyword evidence="3" id="KW-0393">Immunoglobulin domain</keyword>
<feature type="chain" id="PRO_5040808911" evidence="4">
    <location>
        <begin position="35"/>
        <end position="84"/>
    </location>
</feature>
<dbReference type="GO" id="GO:0002682">
    <property type="term" value="P:regulation of immune system process"/>
    <property type="evidence" value="ECO:0007669"/>
    <property type="project" value="TreeGrafter"/>
</dbReference>
<dbReference type="PANTHER" id="PTHR44427">
    <property type="entry name" value="CARCINOEMBRYONIC ANTIGEN-RELATED CELL ADHESION MOLECULE 19"/>
    <property type="match status" value="1"/>
</dbReference>
<gene>
    <name evidence="5" type="ORF">BN2614_LOCUS2</name>
</gene>
<proteinExistence type="predicted"/>
<feature type="non-terminal residue" evidence="5">
    <location>
        <position position="84"/>
    </location>
</feature>
<comment type="caution">
    <text evidence="5">The sequence shown here is derived from an EMBL/GenBank/DDBJ whole genome shotgun (WGS) entry which is preliminary data.</text>
</comment>
<keyword evidence="6" id="KW-1185">Reference proteome</keyword>
<organism evidence="5 6">
    <name type="scientific">Gulo gulo</name>
    <name type="common">Wolverine</name>
    <name type="synonym">Gluton</name>
    <dbReference type="NCBI Taxonomy" id="48420"/>
    <lineage>
        <taxon>Eukaryota</taxon>
        <taxon>Metazoa</taxon>
        <taxon>Chordata</taxon>
        <taxon>Craniata</taxon>
        <taxon>Vertebrata</taxon>
        <taxon>Euteleostomi</taxon>
        <taxon>Mammalia</taxon>
        <taxon>Eutheria</taxon>
        <taxon>Laurasiatheria</taxon>
        <taxon>Carnivora</taxon>
        <taxon>Caniformia</taxon>
        <taxon>Musteloidea</taxon>
        <taxon>Mustelidae</taxon>
        <taxon>Guloninae</taxon>
        <taxon>Gulo</taxon>
    </lineage>
</organism>
<dbReference type="AlphaFoldDB" id="A0A9X9LNF0"/>